<name>A0ABW8CFL2_9ACTN</name>
<protein>
    <submittedName>
        <fullName evidence="4">Thioredoxin domain-containing protein</fullName>
    </submittedName>
</protein>
<evidence type="ECO:0000313" key="5">
    <source>
        <dbReference type="Proteomes" id="UP001614394"/>
    </source>
</evidence>
<organism evidence="4 5">
    <name type="scientific">Streptomyces fildesensis</name>
    <dbReference type="NCBI Taxonomy" id="375757"/>
    <lineage>
        <taxon>Bacteria</taxon>
        <taxon>Bacillati</taxon>
        <taxon>Actinomycetota</taxon>
        <taxon>Actinomycetes</taxon>
        <taxon>Kitasatosporales</taxon>
        <taxon>Streptomycetaceae</taxon>
        <taxon>Streptomyces</taxon>
    </lineage>
</organism>
<dbReference type="InterPro" id="IPR036249">
    <property type="entry name" value="Thioredoxin-like_sf"/>
</dbReference>
<dbReference type="Gene3D" id="3.40.30.10">
    <property type="entry name" value="Glutaredoxin"/>
    <property type="match status" value="1"/>
</dbReference>
<feature type="domain" description="Thioredoxin-like fold" evidence="3">
    <location>
        <begin position="81"/>
        <end position="246"/>
    </location>
</feature>
<evidence type="ECO:0000256" key="2">
    <source>
        <dbReference type="SAM" id="Phobius"/>
    </source>
</evidence>
<dbReference type="RefSeq" id="WP_399655930.1">
    <property type="nucleotide sequence ID" value="NZ_JBITYG010000011.1"/>
</dbReference>
<dbReference type="EMBL" id="JBITYG010000011">
    <property type="protein sequence ID" value="MFI9105208.1"/>
    <property type="molecule type" value="Genomic_DNA"/>
</dbReference>
<comment type="caution">
    <text evidence="4">The sequence shown here is derived from an EMBL/GenBank/DDBJ whole genome shotgun (WGS) entry which is preliminary data.</text>
</comment>
<reference evidence="4 5" key="1">
    <citation type="submission" date="2024-10" db="EMBL/GenBank/DDBJ databases">
        <title>The Natural Products Discovery Center: Release of the First 8490 Sequenced Strains for Exploring Actinobacteria Biosynthetic Diversity.</title>
        <authorList>
            <person name="Kalkreuter E."/>
            <person name="Kautsar S.A."/>
            <person name="Yang D."/>
            <person name="Bader C.D."/>
            <person name="Teijaro C.N."/>
            <person name="Fluegel L."/>
            <person name="Davis C.M."/>
            <person name="Simpson J.R."/>
            <person name="Lauterbach L."/>
            <person name="Steele A.D."/>
            <person name="Gui C."/>
            <person name="Meng S."/>
            <person name="Li G."/>
            <person name="Viehrig K."/>
            <person name="Ye F."/>
            <person name="Su P."/>
            <person name="Kiefer A.F."/>
            <person name="Nichols A."/>
            <person name="Cepeda A.J."/>
            <person name="Yan W."/>
            <person name="Fan B."/>
            <person name="Jiang Y."/>
            <person name="Adhikari A."/>
            <person name="Zheng C.-J."/>
            <person name="Schuster L."/>
            <person name="Cowan T.M."/>
            <person name="Smanski M.J."/>
            <person name="Chevrette M.G."/>
            <person name="De Carvalho L.P.S."/>
            <person name="Shen B."/>
        </authorList>
    </citation>
    <scope>NUCLEOTIDE SEQUENCE [LARGE SCALE GENOMIC DNA]</scope>
    <source>
        <strain evidence="4 5">NPDC053399</strain>
    </source>
</reference>
<keyword evidence="5" id="KW-1185">Reference proteome</keyword>
<gene>
    <name evidence="4" type="ORF">ACIGXA_32335</name>
</gene>
<evidence type="ECO:0000313" key="4">
    <source>
        <dbReference type="EMBL" id="MFI9105208.1"/>
    </source>
</evidence>
<keyword evidence="2" id="KW-0812">Transmembrane</keyword>
<feature type="compositionally biased region" description="Basic and acidic residues" evidence="1">
    <location>
        <begin position="12"/>
        <end position="23"/>
    </location>
</feature>
<proteinExistence type="predicted"/>
<evidence type="ECO:0000259" key="3">
    <source>
        <dbReference type="Pfam" id="PF13462"/>
    </source>
</evidence>
<accession>A0ABW8CFL2</accession>
<keyword evidence="2" id="KW-1133">Transmembrane helix</keyword>
<evidence type="ECO:0000256" key="1">
    <source>
        <dbReference type="SAM" id="MobiDB-lite"/>
    </source>
</evidence>
<dbReference type="Proteomes" id="UP001614394">
    <property type="component" value="Unassembled WGS sequence"/>
</dbReference>
<dbReference type="SUPFAM" id="SSF52833">
    <property type="entry name" value="Thioredoxin-like"/>
    <property type="match status" value="1"/>
</dbReference>
<dbReference type="Pfam" id="PF13462">
    <property type="entry name" value="Thioredoxin_4"/>
    <property type="match status" value="1"/>
</dbReference>
<dbReference type="InterPro" id="IPR012336">
    <property type="entry name" value="Thioredoxin-like_fold"/>
</dbReference>
<feature type="transmembrane region" description="Helical" evidence="2">
    <location>
        <begin position="34"/>
        <end position="54"/>
    </location>
</feature>
<feature type="region of interest" description="Disordered" evidence="1">
    <location>
        <begin position="1"/>
        <end position="23"/>
    </location>
</feature>
<sequence length="266" mass="28116">MSSRNSQANKQAARERLRAEREKHAKKAKLKRQLLVGGAVIAAIAIAGGVAVAVNEMNKPGEWAAAAKKTLVKPANTSGTDGTTVVIGDPASKYNLDAYEDMRCPVCASFEQESGAAVLKGATDKKYKITYTMGTFLDGNGGTGSKNALSALGAALNVSTDAFTQYHTLLYSKDVHPDETKDEFGSDDKLIELAQKVPALKGNKAFETAVKNGTYDKWALTMSDKFNQAKDVTGTPTVKLNGKAIEVIGQPSATVMAAIEKAISGK</sequence>
<keyword evidence="2" id="KW-0472">Membrane</keyword>